<dbReference type="CDD" id="cd06171">
    <property type="entry name" value="Sigma70_r4"/>
    <property type="match status" value="1"/>
</dbReference>
<evidence type="ECO:0000259" key="5">
    <source>
        <dbReference type="Pfam" id="PF04542"/>
    </source>
</evidence>
<dbReference type="NCBIfam" id="TIGR02985">
    <property type="entry name" value="Sig70_bacteroi1"/>
    <property type="match status" value="1"/>
</dbReference>
<keyword evidence="2" id="KW-0805">Transcription regulation</keyword>
<keyword evidence="4" id="KW-0804">Transcription</keyword>
<dbReference type="InterPro" id="IPR039425">
    <property type="entry name" value="RNA_pol_sigma-70-like"/>
</dbReference>
<feature type="domain" description="RNA polymerase sigma factor 70 region 4 type 2" evidence="6">
    <location>
        <begin position="161"/>
        <end position="213"/>
    </location>
</feature>
<comment type="similarity">
    <text evidence="1">Belongs to the sigma-70 factor family. ECF subfamily.</text>
</comment>
<evidence type="ECO:0000259" key="6">
    <source>
        <dbReference type="Pfam" id="PF08281"/>
    </source>
</evidence>
<comment type="caution">
    <text evidence="7">The sequence shown here is derived from an EMBL/GenBank/DDBJ whole genome shotgun (WGS) entry which is preliminary data.</text>
</comment>
<accession>A0A2P8GIG8</accession>
<dbReference type="GO" id="GO:0003677">
    <property type="term" value="F:DNA binding"/>
    <property type="evidence" value="ECO:0007669"/>
    <property type="project" value="InterPro"/>
</dbReference>
<dbReference type="InterPro" id="IPR013324">
    <property type="entry name" value="RNA_pol_sigma_r3/r4-like"/>
</dbReference>
<dbReference type="AlphaFoldDB" id="A0A2P8GIG8"/>
<dbReference type="InterPro" id="IPR013325">
    <property type="entry name" value="RNA_pol_sigma_r2"/>
</dbReference>
<evidence type="ECO:0000256" key="1">
    <source>
        <dbReference type="ARBA" id="ARBA00010641"/>
    </source>
</evidence>
<evidence type="ECO:0000256" key="3">
    <source>
        <dbReference type="ARBA" id="ARBA00023082"/>
    </source>
</evidence>
<dbReference type="Proteomes" id="UP000241964">
    <property type="component" value="Unassembled WGS sequence"/>
</dbReference>
<dbReference type="EMBL" id="PYAS01000001">
    <property type="protein sequence ID" value="PSL33769.1"/>
    <property type="molecule type" value="Genomic_DNA"/>
</dbReference>
<dbReference type="Gene3D" id="1.10.1740.10">
    <property type="match status" value="1"/>
</dbReference>
<name>A0A2P8GIG8_9BACT</name>
<reference evidence="7 8" key="1">
    <citation type="submission" date="2018-03" db="EMBL/GenBank/DDBJ databases">
        <title>Genomic Encyclopedia of Archaeal and Bacterial Type Strains, Phase II (KMG-II): from individual species to whole genera.</title>
        <authorList>
            <person name="Goeker M."/>
        </authorList>
    </citation>
    <scope>NUCLEOTIDE SEQUENCE [LARGE SCALE GENOMIC DNA]</scope>
    <source>
        <strain evidence="7 8">DSM 29057</strain>
    </source>
</reference>
<dbReference type="InterPro" id="IPR007627">
    <property type="entry name" value="RNA_pol_sigma70_r2"/>
</dbReference>
<evidence type="ECO:0000256" key="4">
    <source>
        <dbReference type="ARBA" id="ARBA00023163"/>
    </source>
</evidence>
<protein>
    <submittedName>
        <fullName evidence="7">RNA polymerase sigma-70 factor (ECF subfamily)</fullName>
    </submittedName>
</protein>
<dbReference type="SUPFAM" id="SSF88659">
    <property type="entry name" value="Sigma3 and sigma4 domains of RNA polymerase sigma factors"/>
    <property type="match status" value="1"/>
</dbReference>
<dbReference type="InterPro" id="IPR014327">
    <property type="entry name" value="RNA_pol_sigma70_bacteroid"/>
</dbReference>
<dbReference type="Gene3D" id="1.10.10.10">
    <property type="entry name" value="Winged helix-like DNA-binding domain superfamily/Winged helix DNA-binding domain"/>
    <property type="match status" value="1"/>
</dbReference>
<evidence type="ECO:0000313" key="7">
    <source>
        <dbReference type="EMBL" id="PSL33769.1"/>
    </source>
</evidence>
<dbReference type="InterPro" id="IPR036388">
    <property type="entry name" value="WH-like_DNA-bd_sf"/>
</dbReference>
<dbReference type="NCBIfam" id="TIGR02937">
    <property type="entry name" value="sigma70-ECF"/>
    <property type="match status" value="1"/>
</dbReference>
<evidence type="ECO:0000256" key="2">
    <source>
        <dbReference type="ARBA" id="ARBA00023015"/>
    </source>
</evidence>
<dbReference type="PANTHER" id="PTHR43133">
    <property type="entry name" value="RNA POLYMERASE ECF-TYPE SIGMA FACTO"/>
    <property type="match status" value="1"/>
</dbReference>
<dbReference type="Pfam" id="PF04542">
    <property type="entry name" value="Sigma70_r2"/>
    <property type="match status" value="1"/>
</dbReference>
<dbReference type="InterPro" id="IPR014284">
    <property type="entry name" value="RNA_pol_sigma-70_dom"/>
</dbReference>
<sequence length="221" mass="25884">MVYNKFVELKKMQNKTLNQDYSNRSMIQAESGLDRQEASDAAMDREFFIRSVFQTDVEKGYDLLFCHYYTPLCSHAVRYVYSREVAEDIVSEVFLAFWKKAAHIHITTSFRAYLFMSVRNKCLTYLRWEFKNEIAEELSDTTLVSMHMEPDKLVEFDELYQRIVKIVDGLPPQNQKVFLMSRFNGMSYQQIADKLQISKKAVEAHISKALAELRRALGNSL</sequence>
<keyword evidence="8" id="KW-1185">Reference proteome</keyword>
<dbReference type="Pfam" id="PF08281">
    <property type="entry name" value="Sigma70_r4_2"/>
    <property type="match status" value="1"/>
</dbReference>
<proteinExistence type="inferred from homology"/>
<dbReference type="GO" id="GO:0016987">
    <property type="term" value="F:sigma factor activity"/>
    <property type="evidence" value="ECO:0007669"/>
    <property type="project" value="UniProtKB-KW"/>
</dbReference>
<evidence type="ECO:0000313" key="8">
    <source>
        <dbReference type="Proteomes" id="UP000241964"/>
    </source>
</evidence>
<dbReference type="SUPFAM" id="SSF88946">
    <property type="entry name" value="Sigma2 domain of RNA polymerase sigma factors"/>
    <property type="match status" value="1"/>
</dbReference>
<feature type="domain" description="RNA polymerase sigma-70 region 2" evidence="5">
    <location>
        <begin position="65"/>
        <end position="127"/>
    </location>
</feature>
<organism evidence="7 8">
    <name type="scientific">Dyadobacter jiangsuensis</name>
    <dbReference type="NCBI Taxonomy" id="1591085"/>
    <lineage>
        <taxon>Bacteria</taxon>
        <taxon>Pseudomonadati</taxon>
        <taxon>Bacteroidota</taxon>
        <taxon>Cytophagia</taxon>
        <taxon>Cytophagales</taxon>
        <taxon>Spirosomataceae</taxon>
        <taxon>Dyadobacter</taxon>
    </lineage>
</organism>
<gene>
    <name evidence="7" type="ORF">CLV60_101138</name>
</gene>
<keyword evidence="3" id="KW-0731">Sigma factor</keyword>
<dbReference type="GO" id="GO:0006352">
    <property type="term" value="P:DNA-templated transcription initiation"/>
    <property type="evidence" value="ECO:0007669"/>
    <property type="project" value="InterPro"/>
</dbReference>
<dbReference type="PANTHER" id="PTHR43133:SF46">
    <property type="entry name" value="RNA POLYMERASE SIGMA-70 FACTOR ECF SUBFAMILY"/>
    <property type="match status" value="1"/>
</dbReference>
<dbReference type="InterPro" id="IPR013249">
    <property type="entry name" value="RNA_pol_sigma70_r4_t2"/>
</dbReference>